<name>A0ACB8Z226_CICIN</name>
<dbReference type="EMBL" id="CM042017">
    <property type="protein sequence ID" value="KAI3691413.1"/>
    <property type="molecule type" value="Genomic_DNA"/>
</dbReference>
<sequence>MIDRVCFGVHKSRLARRPALTPGAVRPGVRRGAPRRGAPRRSAPCSQAGVSGGVRPGVVRLGAVRDKILRISFQGKEQQTLVVANLQISRESVIDKNGAVSERDPAKGKDKVRD</sequence>
<reference evidence="2" key="1">
    <citation type="journal article" date="2022" name="Mol. Ecol. Resour.">
        <title>The genomes of chicory, endive, great burdock and yacon provide insights into Asteraceae palaeo-polyploidization history and plant inulin production.</title>
        <authorList>
            <person name="Fan W."/>
            <person name="Wang S."/>
            <person name="Wang H."/>
            <person name="Wang A."/>
            <person name="Jiang F."/>
            <person name="Liu H."/>
            <person name="Zhao H."/>
            <person name="Xu D."/>
            <person name="Zhang Y."/>
        </authorList>
    </citation>
    <scope>NUCLEOTIDE SEQUENCE [LARGE SCALE GENOMIC DNA]</scope>
    <source>
        <strain evidence="2">cv. Punajuju</strain>
    </source>
</reference>
<evidence type="ECO:0000313" key="2">
    <source>
        <dbReference type="Proteomes" id="UP001055811"/>
    </source>
</evidence>
<dbReference type="Proteomes" id="UP001055811">
    <property type="component" value="Linkage Group LG09"/>
</dbReference>
<gene>
    <name evidence="1" type="ORF">L2E82_49772</name>
</gene>
<evidence type="ECO:0000313" key="1">
    <source>
        <dbReference type="EMBL" id="KAI3691413.1"/>
    </source>
</evidence>
<proteinExistence type="predicted"/>
<accession>A0ACB8Z226</accession>
<keyword evidence="2" id="KW-1185">Reference proteome</keyword>
<protein>
    <submittedName>
        <fullName evidence="1">Uncharacterized protein</fullName>
    </submittedName>
</protein>
<organism evidence="1 2">
    <name type="scientific">Cichorium intybus</name>
    <name type="common">Chicory</name>
    <dbReference type="NCBI Taxonomy" id="13427"/>
    <lineage>
        <taxon>Eukaryota</taxon>
        <taxon>Viridiplantae</taxon>
        <taxon>Streptophyta</taxon>
        <taxon>Embryophyta</taxon>
        <taxon>Tracheophyta</taxon>
        <taxon>Spermatophyta</taxon>
        <taxon>Magnoliopsida</taxon>
        <taxon>eudicotyledons</taxon>
        <taxon>Gunneridae</taxon>
        <taxon>Pentapetalae</taxon>
        <taxon>asterids</taxon>
        <taxon>campanulids</taxon>
        <taxon>Asterales</taxon>
        <taxon>Asteraceae</taxon>
        <taxon>Cichorioideae</taxon>
        <taxon>Cichorieae</taxon>
        <taxon>Cichoriinae</taxon>
        <taxon>Cichorium</taxon>
    </lineage>
</organism>
<comment type="caution">
    <text evidence="1">The sequence shown here is derived from an EMBL/GenBank/DDBJ whole genome shotgun (WGS) entry which is preliminary data.</text>
</comment>
<reference evidence="1 2" key="2">
    <citation type="journal article" date="2022" name="Mol. Ecol. Resour.">
        <title>The genomes of chicory, endive, great burdock and yacon provide insights into Asteraceae paleo-polyploidization history and plant inulin production.</title>
        <authorList>
            <person name="Fan W."/>
            <person name="Wang S."/>
            <person name="Wang H."/>
            <person name="Wang A."/>
            <person name="Jiang F."/>
            <person name="Liu H."/>
            <person name="Zhao H."/>
            <person name="Xu D."/>
            <person name="Zhang Y."/>
        </authorList>
    </citation>
    <scope>NUCLEOTIDE SEQUENCE [LARGE SCALE GENOMIC DNA]</scope>
    <source>
        <strain evidence="2">cv. Punajuju</strain>
        <tissue evidence="1">Leaves</tissue>
    </source>
</reference>